<gene>
    <name evidence="12" type="ORF">ASPWEDRAFT_26940</name>
</gene>
<dbReference type="RefSeq" id="XP_040691245.1">
    <property type="nucleotide sequence ID" value="XM_040832925.1"/>
</dbReference>
<dbReference type="InterPro" id="IPR006330">
    <property type="entry name" value="Ado/ade_deaminase"/>
</dbReference>
<dbReference type="InterPro" id="IPR032466">
    <property type="entry name" value="Metal_Hydrolase"/>
</dbReference>
<dbReference type="PANTHER" id="PTHR11409:SF39">
    <property type="entry name" value="ADENOSINE DEAMINASE 2"/>
    <property type="match status" value="1"/>
</dbReference>
<dbReference type="GO" id="GO:0004000">
    <property type="term" value="F:adenosine deaminase activity"/>
    <property type="evidence" value="ECO:0007669"/>
    <property type="project" value="TreeGrafter"/>
</dbReference>
<feature type="signal peptide" evidence="10">
    <location>
        <begin position="1"/>
        <end position="26"/>
    </location>
</feature>
<evidence type="ECO:0000259" key="11">
    <source>
        <dbReference type="Pfam" id="PF00962"/>
    </source>
</evidence>
<evidence type="ECO:0000256" key="1">
    <source>
        <dbReference type="ARBA" id="ARBA00001947"/>
    </source>
</evidence>
<comment type="similarity">
    <text evidence="3">Belongs to the metallo-dependent hydrolases superfamily. Adenosine and AMP deaminases family. ADGF subfamily.</text>
</comment>
<dbReference type="FunFam" id="3.20.20.140:FF:000017">
    <property type="entry name" value="Adenosine deaminase 2"/>
    <property type="match status" value="1"/>
</dbReference>
<comment type="subcellular location">
    <subcellularLocation>
        <location evidence="2">Secreted</location>
    </subcellularLocation>
</comment>
<evidence type="ECO:0000256" key="10">
    <source>
        <dbReference type="SAM" id="SignalP"/>
    </source>
</evidence>
<accession>A0A1L9RRM6</accession>
<reference evidence="13" key="1">
    <citation type="journal article" date="2017" name="Genome Biol.">
        <title>Comparative genomics reveals high biological diversity and specific adaptations in the industrially and medically important fungal genus Aspergillus.</title>
        <authorList>
            <person name="de Vries R.P."/>
            <person name="Riley R."/>
            <person name="Wiebenga A."/>
            <person name="Aguilar-Osorio G."/>
            <person name="Amillis S."/>
            <person name="Uchima C.A."/>
            <person name="Anderluh G."/>
            <person name="Asadollahi M."/>
            <person name="Askin M."/>
            <person name="Barry K."/>
            <person name="Battaglia E."/>
            <person name="Bayram O."/>
            <person name="Benocci T."/>
            <person name="Braus-Stromeyer S.A."/>
            <person name="Caldana C."/>
            <person name="Canovas D."/>
            <person name="Cerqueira G.C."/>
            <person name="Chen F."/>
            <person name="Chen W."/>
            <person name="Choi C."/>
            <person name="Clum A."/>
            <person name="Dos Santos R.A."/>
            <person name="Damasio A.R."/>
            <person name="Diallinas G."/>
            <person name="Emri T."/>
            <person name="Fekete E."/>
            <person name="Flipphi M."/>
            <person name="Freyberg S."/>
            <person name="Gallo A."/>
            <person name="Gournas C."/>
            <person name="Habgood R."/>
            <person name="Hainaut M."/>
            <person name="Harispe M.L."/>
            <person name="Henrissat B."/>
            <person name="Hilden K.S."/>
            <person name="Hope R."/>
            <person name="Hossain A."/>
            <person name="Karabika E."/>
            <person name="Karaffa L."/>
            <person name="Karanyi Z."/>
            <person name="Krasevec N."/>
            <person name="Kuo A."/>
            <person name="Kusch H."/>
            <person name="LaButti K."/>
            <person name="Lagendijk E.L."/>
            <person name="Lapidus A."/>
            <person name="Levasseur A."/>
            <person name="Lindquist E."/>
            <person name="Lipzen A."/>
            <person name="Logrieco A.F."/>
            <person name="MacCabe A."/>
            <person name="Maekelae M.R."/>
            <person name="Malavazi I."/>
            <person name="Melin P."/>
            <person name="Meyer V."/>
            <person name="Mielnichuk N."/>
            <person name="Miskei M."/>
            <person name="Molnar A.P."/>
            <person name="Mule G."/>
            <person name="Ngan C.Y."/>
            <person name="Orejas M."/>
            <person name="Orosz E."/>
            <person name="Ouedraogo J.P."/>
            <person name="Overkamp K.M."/>
            <person name="Park H.-S."/>
            <person name="Perrone G."/>
            <person name="Piumi F."/>
            <person name="Punt P.J."/>
            <person name="Ram A.F."/>
            <person name="Ramon A."/>
            <person name="Rauscher S."/>
            <person name="Record E."/>
            <person name="Riano-Pachon D.M."/>
            <person name="Robert V."/>
            <person name="Roehrig J."/>
            <person name="Ruller R."/>
            <person name="Salamov A."/>
            <person name="Salih N.S."/>
            <person name="Samson R.A."/>
            <person name="Sandor E."/>
            <person name="Sanguinetti M."/>
            <person name="Schuetze T."/>
            <person name="Sepcic K."/>
            <person name="Shelest E."/>
            <person name="Sherlock G."/>
            <person name="Sophianopoulou V."/>
            <person name="Squina F.M."/>
            <person name="Sun H."/>
            <person name="Susca A."/>
            <person name="Todd R.B."/>
            <person name="Tsang A."/>
            <person name="Unkles S.E."/>
            <person name="van de Wiele N."/>
            <person name="van Rossen-Uffink D."/>
            <person name="Oliveira J.V."/>
            <person name="Vesth T.C."/>
            <person name="Visser J."/>
            <person name="Yu J.-H."/>
            <person name="Zhou M."/>
            <person name="Andersen M.R."/>
            <person name="Archer D.B."/>
            <person name="Baker S.E."/>
            <person name="Benoit I."/>
            <person name="Brakhage A.A."/>
            <person name="Braus G.H."/>
            <person name="Fischer R."/>
            <person name="Frisvad J.C."/>
            <person name="Goldman G.H."/>
            <person name="Houbraken J."/>
            <person name="Oakley B."/>
            <person name="Pocsi I."/>
            <person name="Scazzocchio C."/>
            <person name="Seiboth B."/>
            <person name="vanKuyk P.A."/>
            <person name="Wortman J."/>
            <person name="Dyer P.S."/>
            <person name="Grigoriev I.V."/>
        </authorList>
    </citation>
    <scope>NUCLEOTIDE SEQUENCE [LARGE SCALE GENOMIC DNA]</scope>
    <source>
        <strain evidence="13">DTO 134E9</strain>
    </source>
</reference>
<keyword evidence="5" id="KW-0964">Secreted</keyword>
<dbReference type="Gene3D" id="3.20.20.140">
    <property type="entry name" value="Metal-dependent hydrolases"/>
    <property type="match status" value="1"/>
</dbReference>
<proteinExistence type="inferred from homology"/>
<evidence type="ECO:0000256" key="2">
    <source>
        <dbReference type="ARBA" id="ARBA00004613"/>
    </source>
</evidence>
<dbReference type="GeneID" id="63748773"/>
<dbReference type="AlphaFoldDB" id="A0A1L9RRM6"/>
<evidence type="ECO:0000256" key="8">
    <source>
        <dbReference type="ARBA" id="ARBA00022801"/>
    </source>
</evidence>
<sequence>MKLLGLVGVVSASLLIANAGSVGVDAEPPAVNSSVVQRHMLARDAMVNLEKRQRQDYTFKQNLSPTAQKADAITRAIRQEEIEEYWRKPAAVGDEENERFAGEMFPKARPLMLSTKLWKIVRRMPKGALLHSHLYSMLPFRALLDAAFDTPGMAVSASQAVSTADSQKNASISFVHINHTVSSGEPSISSDGYVSNTLVPLNVAAAEFPGGRENFTDFLMTKLALTPQESIRHELGVDEVWRVFENFFGPAIDLLSYEPLVRTFYKKLFARLVEDHINWVEIRTGAGYLVHEGQEAQDNNPDYWWDVLVDELNQFKNSENGTNFWGARVIWADTRSFNRSSITQSMKQAIGRKQKFPELFGGYDLVGQEDLGHSLAYHAPELIWFQEQTEKLNLTVPFFFHAGETLGDGNSTDLNLFDAILFNSRRIGHGFSLYKHPKLIDEVVDNGIMVEVCPISNEVLRLNTDILHHPLPAMIAHGIPTAISNDDPAMLGQNAPGLSFDFYEAIQGFDNLGLGGLGALAHNSLRWANFEDQSDADWIRDIDLSERGTGTKAKYIQSWNKQWEEFCEWIVNEYGDEYSTE</sequence>
<dbReference type="EC" id="3.5.4.4" evidence="4"/>
<dbReference type="STRING" id="1073089.A0A1L9RRM6"/>
<dbReference type="PANTHER" id="PTHR11409">
    <property type="entry name" value="ADENOSINE DEAMINASE"/>
    <property type="match status" value="1"/>
</dbReference>
<evidence type="ECO:0000256" key="5">
    <source>
        <dbReference type="ARBA" id="ARBA00022525"/>
    </source>
</evidence>
<evidence type="ECO:0000256" key="4">
    <source>
        <dbReference type="ARBA" id="ARBA00012784"/>
    </source>
</evidence>
<protein>
    <recommendedName>
        <fullName evidence="4">adenosine deaminase</fullName>
        <ecNumber evidence="4">3.5.4.4</ecNumber>
    </recommendedName>
</protein>
<dbReference type="GO" id="GO:0046872">
    <property type="term" value="F:metal ion binding"/>
    <property type="evidence" value="ECO:0007669"/>
    <property type="project" value="UniProtKB-KW"/>
</dbReference>
<dbReference type="InterPro" id="IPR001365">
    <property type="entry name" value="A_deaminase_dom"/>
</dbReference>
<dbReference type="SUPFAM" id="SSF51556">
    <property type="entry name" value="Metallo-dependent hydrolases"/>
    <property type="match status" value="1"/>
</dbReference>
<evidence type="ECO:0000256" key="7">
    <source>
        <dbReference type="ARBA" id="ARBA00022729"/>
    </source>
</evidence>
<name>A0A1L9RRM6_ASPWE</name>
<comment type="cofactor">
    <cofactor evidence="1">
        <name>Zn(2+)</name>
        <dbReference type="ChEBI" id="CHEBI:29105"/>
    </cofactor>
</comment>
<organism evidence="12 13">
    <name type="scientific">Aspergillus wentii DTO 134E9</name>
    <dbReference type="NCBI Taxonomy" id="1073089"/>
    <lineage>
        <taxon>Eukaryota</taxon>
        <taxon>Fungi</taxon>
        <taxon>Dikarya</taxon>
        <taxon>Ascomycota</taxon>
        <taxon>Pezizomycotina</taxon>
        <taxon>Eurotiomycetes</taxon>
        <taxon>Eurotiomycetidae</taxon>
        <taxon>Eurotiales</taxon>
        <taxon>Aspergillaceae</taxon>
        <taxon>Aspergillus</taxon>
        <taxon>Aspergillus subgen. Cremei</taxon>
    </lineage>
</organism>
<dbReference type="Pfam" id="PF00962">
    <property type="entry name" value="A_deaminase"/>
    <property type="match status" value="1"/>
</dbReference>
<keyword evidence="6" id="KW-0479">Metal-binding</keyword>
<evidence type="ECO:0000313" key="13">
    <source>
        <dbReference type="Proteomes" id="UP000184383"/>
    </source>
</evidence>
<evidence type="ECO:0000313" key="12">
    <source>
        <dbReference type="EMBL" id="OJJ37569.1"/>
    </source>
</evidence>
<dbReference type="GO" id="GO:0046103">
    <property type="term" value="P:inosine biosynthetic process"/>
    <property type="evidence" value="ECO:0007669"/>
    <property type="project" value="TreeGrafter"/>
</dbReference>
<keyword evidence="8" id="KW-0378">Hydrolase</keyword>
<dbReference type="GO" id="GO:0006154">
    <property type="term" value="P:adenosine catabolic process"/>
    <property type="evidence" value="ECO:0007669"/>
    <property type="project" value="TreeGrafter"/>
</dbReference>
<feature type="domain" description="Adenosine deaminase" evidence="11">
    <location>
        <begin position="260"/>
        <end position="534"/>
    </location>
</feature>
<keyword evidence="7 10" id="KW-0732">Signal</keyword>
<dbReference type="EMBL" id="KV878211">
    <property type="protein sequence ID" value="OJJ37569.1"/>
    <property type="molecule type" value="Genomic_DNA"/>
</dbReference>
<dbReference type="VEuPathDB" id="FungiDB:ASPWEDRAFT_26940"/>
<dbReference type="OrthoDB" id="7202371at2759"/>
<evidence type="ECO:0000256" key="3">
    <source>
        <dbReference type="ARBA" id="ARBA00006083"/>
    </source>
</evidence>
<dbReference type="GO" id="GO:0005576">
    <property type="term" value="C:extracellular region"/>
    <property type="evidence" value="ECO:0007669"/>
    <property type="project" value="UniProtKB-SubCell"/>
</dbReference>
<evidence type="ECO:0000256" key="6">
    <source>
        <dbReference type="ARBA" id="ARBA00022723"/>
    </source>
</evidence>
<evidence type="ECO:0000256" key="9">
    <source>
        <dbReference type="ARBA" id="ARBA00047764"/>
    </source>
</evidence>
<feature type="chain" id="PRO_5013290364" description="adenosine deaminase" evidence="10">
    <location>
        <begin position="27"/>
        <end position="581"/>
    </location>
</feature>
<comment type="catalytic activity">
    <reaction evidence="9">
        <text>adenosine + H2O + H(+) = inosine + NH4(+)</text>
        <dbReference type="Rhea" id="RHEA:24408"/>
        <dbReference type="ChEBI" id="CHEBI:15377"/>
        <dbReference type="ChEBI" id="CHEBI:15378"/>
        <dbReference type="ChEBI" id="CHEBI:16335"/>
        <dbReference type="ChEBI" id="CHEBI:17596"/>
        <dbReference type="ChEBI" id="CHEBI:28938"/>
        <dbReference type="EC" id="3.5.4.4"/>
    </reaction>
</comment>
<dbReference type="Proteomes" id="UP000184383">
    <property type="component" value="Unassembled WGS sequence"/>
</dbReference>
<keyword evidence="13" id="KW-1185">Reference proteome</keyword>